<dbReference type="GO" id="GO:0016788">
    <property type="term" value="F:hydrolase activity, acting on ester bonds"/>
    <property type="evidence" value="ECO:0007669"/>
    <property type="project" value="UniProtKB-ARBA"/>
</dbReference>
<dbReference type="SUPFAM" id="SSF52266">
    <property type="entry name" value="SGNH hydrolase"/>
    <property type="match status" value="1"/>
</dbReference>
<sequence>MGGNPPYLAISVDGQPPQIVQAAASVTVTMPSRTSAWAQHTCEVVVLSGDITVNRWTTPPFTLTGIVLASGTVSAIAARYSKKILVFGDSLTEGFQTIAAVSSAANSVTNTDAAYGLRAALGAEVGVIGFTGQGIAAAAPVNNGSIPALTGTYNYLYSGVARSFASNPDLIVVCIGANDAHASATQATMQAAFATVLNGLLSASPKSHIVVAIEPGGISTTYVTAAQRAVLIAAINAAVSAIASSRIEVIDAAGWVNASQPTADGVHPLGVSNQQMVCPAAASALRPYLFSPGRSFAFY</sequence>
<keyword evidence="2" id="KW-1185">Reference proteome</keyword>
<dbReference type="Proteomes" id="UP000179145">
    <property type="component" value="Chromosome"/>
</dbReference>
<dbReference type="PANTHER" id="PTHR30383">
    <property type="entry name" value="THIOESTERASE 1/PROTEASE 1/LYSOPHOSPHOLIPASE L1"/>
    <property type="match status" value="1"/>
</dbReference>
<dbReference type="InterPro" id="IPR051532">
    <property type="entry name" value="Ester_Hydrolysis_Enzymes"/>
</dbReference>
<dbReference type="STRING" id="153496.A0U89_06300"/>
<accession>A0A1D8UT38</accession>
<dbReference type="InterPro" id="IPR013830">
    <property type="entry name" value="SGNH_hydro"/>
</dbReference>
<protein>
    <submittedName>
        <fullName evidence="1">Uncharacterized protein</fullName>
    </submittedName>
</protein>
<dbReference type="KEGG" id="kba:A0U89_06300"/>
<organism evidence="1 2">
    <name type="scientific">Kozakia baliensis</name>
    <dbReference type="NCBI Taxonomy" id="153496"/>
    <lineage>
        <taxon>Bacteria</taxon>
        <taxon>Pseudomonadati</taxon>
        <taxon>Pseudomonadota</taxon>
        <taxon>Alphaproteobacteria</taxon>
        <taxon>Acetobacterales</taxon>
        <taxon>Acetobacteraceae</taxon>
        <taxon>Kozakia</taxon>
    </lineage>
</organism>
<name>A0A1D8UT38_9PROT</name>
<proteinExistence type="predicted"/>
<dbReference type="AlphaFoldDB" id="A0A1D8UT38"/>
<dbReference type="EMBL" id="CP014674">
    <property type="protein sequence ID" value="AOX16803.1"/>
    <property type="molecule type" value="Genomic_DNA"/>
</dbReference>
<gene>
    <name evidence="1" type="ORF">A0U89_06300</name>
</gene>
<reference evidence="1 2" key="1">
    <citation type="journal article" date="2016" name="Microb. Cell Fact.">
        <title>Dissection of exopolysaccharide biosynthesis in Kozakia baliensis.</title>
        <authorList>
            <person name="Brandt J.U."/>
            <person name="Jakob F."/>
            <person name="Behr J."/>
            <person name="Geissler A.J."/>
            <person name="Vogel R.F."/>
        </authorList>
    </citation>
    <scope>NUCLEOTIDE SEQUENCE [LARGE SCALE GENOMIC DNA]</scope>
    <source>
        <strain evidence="1 2">DSM 14400</strain>
    </source>
</reference>
<dbReference type="Pfam" id="PF13472">
    <property type="entry name" value="Lipase_GDSL_2"/>
    <property type="match status" value="1"/>
</dbReference>
<evidence type="ECO:0000313" key="1">
    <source>
        <dbReference type="EMBL" id="AOX16803.1"/>
    </source>
</evidence>
<dbReference type="InterPro" id="IPR036514">
    <property type="entry name" value="SGNH_hydro_sf"/>
</dbReference>
<dbReference type="Gene3D" id="3.40.50.1110">
    <property type="entry name" value="SGNH hydrolase"/>
    <property type="match status" value="1"/>
</dbReference>
<dbReference type="CDD" id="cd00229">
    <property type="entry name" value="SGNH_hydrolase"/>
    <property type="match status" value="1"/>
</dbReference>
<evidence type="ECO:0000313" key="2">
    <source>
        <dbReference type="Proteomes" id="UP000179145"/>
    </source>
</evidence>